<protein>
    <submittedName>
        <fullName evidence="1">Putative transposase for insertion sequence element</fullName>
    </submittedName>
</protein>
<gene>
    <name evidence="1" type="ORF">MEA186_30956</name>
</gene>
<keyword evidence="2" id="KW-1185">Reference proteome</keyword>
<dbReference type="Proteomes" id="UP000002949">
    <property type="component" value="Unassembled WGS sequence"/>
</dbReference>
<name>G6YJL3_9HYPH</name>
<proteinExistence type="predicted"/>
<organism evidence="1 2">
    <name type="scientific">Mesorhizobium amorphae CCNWGS0123</name>
    <dbReference type="NCBI Taxonomy" id="1082933"/>
    <lineage>
        <taxon>Bacteria</taxon>
        <taxon>Pseudomonadati</taxon>
        <taxon>Pseudomonadota</taxon>
        <taxon>Alphaproteobacteria</taxon>
        <taxon>Hyphomicrobiales</taxon>
        <taxon>Phyllobacteriaceae</taxon>
        <taxon>Mesorhizobium</taxon>
    </lineage>
</organism>
<reference evidence="1 2" key="1">
    <citation type="journal article" date="2012" name="J. Bacteriol.">
        <title>Draft Genome Sequence of Plant Growth-Promoting Rhizobium Mesorhizobium amorphae, Isolated from Zinc-Lead Mine Tailings.</title>
        <authorList>
            <person name="Hao X."/>
            <person name="Lin Y."/>
            <person name="Johnstone L."/>
            <person name="Baltrus D.A."/>
            <person name="Miller S.J."/>
            <person name="Wei G."/>
            <person name="Rensing C."/>
        </authorList>
    </citation>
    <scope>NUCLEOTIDE SEQUENCE [LARGE SCALE GENOMIC DNA]</scope>
    <source>
        <strain evidence="1 2">CCNWGS0123</strain>
    </source>
</reference>
<sequence length="61" mass="6738">MSAKFVRPYLKGNKNDYLDAEAIAEAVQRPTMRFVPVKSRSSSIFKRTTGSEAASSVAELE</sequence>
<dbReference type="PATRIC" id="fig|1082933.3.peg.6011"/>
<dbReference type="eggNOG" id="COG3547">
    <property type="taxonomic scope" value="Bacteria"/>
</dbReference>
<accession>G6YJL3</accession>
<dbReference type="EMBL" id="AGSN01000220">
    <property type="protein sequence ID" value="EHH04864.1"/>
    <property type="molecule type" value="Genomic_DNA"/>
</dbReference>
<evidence type="ECO:0000313" key="1">
    <source>
        <dbReference type="EMBL" id="EHH04864.1"/>
    </source>
</evidence>
<evidence type="ECO:0000313" key="2">
    <source>
        <dbReference type="Proteomes" id="UP000002949"/>
    </source>
</evidence>
<dbReference type="AlphaFoldDB" id="G6YJL3"/>